<evidence type="ECO:0000256" key="12">
    <source>
        <dbReference type="SAM" id="Phobius"/>
    </source>
</evidence>
<evidence type="ECO:0000256" key="6">
    <source>
        <dbReference type="ARBA" id="ARBA00022692"/>
    </source>
</evidence>
<dbReference type="Proteomes" id="UP001501586">
    <property type="component" value="Unassembled WGS sequence"/>
</dbReference>
<dbReference type="PANTHER" id="PTHR45436">
    <property type="entry name" value="SENSOR HISTIDINE KINASE YKOH"/>
    <property type="match status" value="1"/>
</dbReference>
<evidence type="ECO:0000256" key="3">
    <source>
        <dbReference type="ARBA" id="ARBA00012438"/>
    </source>
</evidence>
<keyword evidence="7 15" id="KW-0418">Kinase</keyword>
<keyword evidence="16" id="KW-1185">Reference proteome</keyword>
<keyword evidence="5" id="KW-0808">Transferase</keyword>
<keyword evidence="6 12" id="KW-0812">Transmembrane</keyword>
<dbReference type="SUPFAM" id="SSF158472">
    <property type="entry name" value="HAMP domain-like"/>
    <property type="match status" value="1"/>
</dbReference>
<dbReference type="Pfam" id="PF00672">
    <property type="entry name" value="HAMP"/>
    <property type="match status" value="1"/>
</dbReference>
<keyword evidence="4" id="KW-0597">Phosphoprotein</keyword>
<dbReference type="PRINTS" id="PR00344">
    <property type="entry name" value="BCTRLSENSOR"/>
</dbReference>
<evidence type="ECO:0000259" key="13">
    <source>
        <dbReference type="PROSITE" id="PS50109"/>
    </source>
</evidence>
<feature type="transmembrane region" description="Helical" evidence="12">
    <location>
        <begin position="195"/>
        <end position="216"/>
    </location>
</feature>
<protein>
    <recommendedName>
        <fullName evidence="3">histidine kinase</fullName>
        <ecNumber evidence="3">2.7.13.3</ecNumber>
    </recommendedName>
</protein>
<reference evidence="16" key="1">
    <citation type="journal article" date="2019" name="Int. J. Syst. Evol. Microbiol.">
        <title>The Global Catalogue of Microorganisms (GCM) 10K type strain sequencing project: providing services to taxonomists for standard genome sequencing and annotation.</title>
        <authorList>
            <consortium name="The Broad Institute Genomics Platform"/>
            <consortium name="The Broad Institute Genome Sequencing Center for Infectious Disease"/>
            <person name="Wu L."/>
            <person name="Ma J."/>
        </authorList>
    </citation>
    <scope>NUCLEOTIDE SEQUENCE [LARGE SCALE GENOMIC DNA]</scope>
    <source>
        <strain evidence="16">JCM 17458</strain>
    </source>
</reference>
<evidence type="ECO:0000313" key="15">
    <source>
        <dbReference type="EMBL" id="GAA4282984.1"/>
    </source>
</evidence>
<dbReference type="SMART" id="SM00304">
    <property type="entry name" value="HAMP"/>
    <property type="match status" value="1"/>
</dbReference>
<dbReference type="InterPro" id="IPR036097">
    <property type="entry name" value="HisK_dim/P_sf"/>
</dbReference>
<sequence length="519" mass="54718">MSGSAGAQESPSDRRRRRGPHHWGIRVRAALAGAVILVLALGIAAVLTHIAVERAMLSAAHDAAARQATEIADRLSQPHLDGTDEDGTESDSTESDGGDSDSPEGSPSDAIEDRERLGEALREAGSRGSIVQVVDAGDSVEAAFPEYETTPLTESTDEHQLVVASHSLTLDGRPVEVVVGVSTEVQARTLSELTFLLLIGVPLVGLVGTAAIWWLVGRALRPVRCMAAEVDAITASRLTDRVAVPPTQDELAALATTMNRMLGRLEAADRAQRQFFTDASHELRSPLAGLRTSLEIAAGQQTAGADDAQTAEALRYDALLGETQRLGSLVEDLLTLGKAQEGGWSFQRVDTDLDDVVAGALEAVQGDRNLEFDVHISPVRVTGDPGRLRQIVSNLLSNAVRHANSVVAVRLQSWDSGQAAEADDLTVTDDAAAAIAGVDAGTGVAVLEVDDDGAGIPPQDRDRVFERFVRLDDSRQRDSGGSGLGLHVSREIARAHGGTLTAGLSPEGRTRFTLALPLG</sequence>
<proteinExistence type="predicted"/>
<feature type="region of interest" description="Disordered" evidence="11">
    <location>
        <begin position="71"/>
        <end position="115"/>
    </location>
</feature>
<dbReference type="EC" id="2.7.13.3" evidence="3"/>
<evidence type="ECO:0000256" key="8">
    <source>
        <dbReference type="ARBA" id="ARBA00022989"/>
    </source>
</evidence>
<evidence type="ECO:0000256" key="4">
    <source>
        <dbReference type="ARBA" id="ARBA00022553"/>
    </source>
</evidence>
<feature type="compositionally biased region" description="Polar residues" evidence="11">
    <location>
        <begin position="1"/>
        <end position="10"/>
    </location>
</feature>
<dbReference type="Gene3D" id="1.10.287.130">
    <property type="match status" value="1"/>
</dbReference>
<organism evidence="15 16">
    <name type="scientific">Brevibacterium daeguense</name>
    <dbReference type="NCBI Taxonomy" id="909936"/>
    <lineage>
        <taxon>Bacteria</taxon>
        <taxon>Bacillati</taxon>
        <taxon>Actinomycetota</taxon>
        <taxon>Actinomycetes</taxon>
        <taxon>Micrococcales</taxon>
        <taxon>Brevibacteriaceae</taxon>
        <taxon>Brevibacterium</taxon>
    </lineage>
</organism>
<name>A0ABP8EGB6_9MICO</name>
<keyword evidence="8 12" id="KW-1133">Transmembrane helix</keyword>
<dbReference type="SMART" id="SM00387">
    <property type="entry name" value="HATPase_c"/>
    <property type="match status" value="1"/>
</dbReference>
<dbReference type="SUPFAM" id="SSF55874">
    <property type="entry name" value="ATPase domain of HSP90 chaperone/DNA topoisomerase II/histidine kinase"/>
    <property type="match status" value="1"/>
</dbReference>
<dbReference type="PANTHER" id="PTHR45436:SF5">
    <property type="entry name" value="SENSOR HISTIDINE KINASE TRCS"/>
    <property type="match status" value="1"/>
</dbReference>
<dbReference type="EMBL" id="BAABAZ010000004">
    <property type="protein sequence ID" value="GAA4282984.1"/>
    <property type="molecule type" value="Genomic_DNA"/>
</dbReference>
<comment type="caution">
    <text evidence="15">The sequence shown here is derived from an EMBL/GenBank/DDBJ whole genome shotgun (WGS) entry which is preliminary data.</text>
</comment>
<dbReference type="InterPro" id="IPR004358">
    <property type="entry name" value="Sig_transdc_His_kin-like_C"/>
</dbReference>
<feature type="domain" description="Histidine kinase" evidence="13">
    <location>
        <begin position="278"/>
        <end position="519"/>
    </location>
</feature>
<keyword evidence="9" id="KW-0902">Two-component regulatory system</keyword>
<accession>A0ABP8EGB6</accession>
<dbReference type="SMART" id="SM00388">
    <property type="entry name" value="HisKA"/>
    <property type="match status" value="1"/>
</dbReference>
<dbReference type="InterPro" id="IPR003594">
    <property type="entry name" value="HATPase_dom"/>
</dbReference>
<dbReference type="CDD" id="cd06225">
    <property type="entry name" value="HAMP"/>
    <property type="match status" value="1"/>
</dbReference>
<gene>
    <name evidence="15" type="ORF">GCM10022261_05150</name>
</gene>
<dbReference type="RefSeq" id="WP_236864695.1">
    <property type="nucleotide sequence ID" value="NZ_BAABAZ010000004.1"/>
</dbReference>
<feature type="compositionally biased region" description="Acidic residues" evidence="11">
    <location>
        <begin position="83"/>
        <end position="102"/>
    </location>
</feature>
<dbReference type="InterPro" id="IPR050428">
    <property type="entry name" value="TCS_sensor_his_kinase"/>
</dbReference>
<feature type="region of interest" description="Disordered" evidence="11">
    <location>
        <begin position="1"/>
        <end position="20"/>
    </location>
</feature>
<dbReference type="InterPro" id="IPR003660">
    <property type="entry name" value="HAMP_dom"/>
</dbReference>
<evidence type="ECO:0000256" key="5">
    <source>
        <dbReference type="ARBA" id="ARBA00022679"/>
    </source>
</evidence>
<evidence type="ECO:0000256" key="9">
    <source>
        <dbReference type="ARBA" id="ARBA00023012"/>
    </source>
</evidence>
<feature type="transmembrane region" description="Helical" evidence="12">
    <location>
        <begin position="29"/>
        <end position="52"/>
    </location>
</feature>
<evidence type="ECO:0000256" key="10">
    <source>
        <dbReference type="ARBA" id="ARBA00023136"/>
    </source>
</evidence>
<dbReference type="CDD" id="cd00075">
    <property type="entry name" value="HATPase"/>
    <property type="match status" value="1"/>
</dbReference>
<dbReference type="GO" id="GO:0016301">
    <property type="term" value="F:kinase activity"/>
    <property type="evidence" value="ECO:0007669"/>
    <property type="project" value="UniProtKB-KW"/>
</dbReference>
<dbReference type="Gene3D" id="3.30.565.10">
    <property type="entry name" value="Histidine kinase-like ATPase, C-terminal domain"/>
    <property type="match status" value="1"/>
</dbReference>
<evidence type="ECO:0000256" key="11">
    <source>
        <dbReference type="SAM" id="MobiDB-lite"/>
    </source>
</evidence>
<dbReference type="Gene3D" id="6.10.340.10">
    <property type="match status" value="1"/>
</dbReference>
<dbReference type="InterPro" id="IPR036890">
    <property type="entry name" value="HATPase_C_sf"/>
</dbReference>
<comment type="catalytic activity">
    <reaction evidence="1">
        <text>ATP + protein L-histidine = ADP + protein N-phospho-L-histidine.</text>
        <dbReference type="EC" id="2.7.13.3"/>
    </reaction>
</comment>
<feature type="domain" description="HAMP" evidence="14">
    <location>
        <begin position="217"/>
        <end position="270"/>
    </location>
</feature>
<dbReference type="PROSITE" id="PS50885">
    <property type="entry name" value="HAMP"/>
    <property type="match status" value="1"/>
</dbReference>
<evidence type="ECO:0000259" key="14">
    <source>
        <dbReference type="PROSITE" id="PS50885"/>
    </source>
</evidence>
<dbReference type="InterPro" id="IPR003661">
    <property type="entry name" value="HisK_dim/P_dom"/>
</dbReference>
<evidence type="ECO:0000313" key="16">
    <source>
        <dbReference type="Proteomes" id="UP001501586"/>
    </source>
</evidence>
<dbReference type="Pfam" id="PF00512">
    <property type="entry name" value="HisKA"/>
    <property type="match status" value="1"/>
</dbReference>
<dbReference type="Pfam" id="PF02518">
    <property type="entry name" value="HATPase_c"/>
    <property type="match status" value="1"/>
</dbReference>
<evidence type="ECO:0000256" key="7">
    <source>
        <dbReference type="ARBA" id="ARBA00022777"/>
    </source>
</evidence>
<comment type="subcellular location">
    <subcellularLocation>
        <location evidence="2">Cell membrane</location>
    </subcellularLocation>
</comment>
<keyword evidence="10 12" id="KW-0472">Membrane</keyword>
<dbReference type="PROSITE" id="PS50109">
    <property type="entry name" value="HIS_KIN"/>
    <property type="match status" value="1"/>
</dbReference>
<dbReference type="InterPro" id="IPR005467">
    <property type="entry name" value="His_kinase_dom"/>
</dbReference>
<evidence type="ECO:0000256" key="1">
    <source>
        <dbReference type="ARBA" id="ARBA00000085"/>
    </source>
</evidence>
<dbReference type="CDD" id="cd00082">
    <property type="entry name" value="HisKA"/>
    <property type="match status" value="1"/>
</dbReference>
<dbReference type="SUPFAM" id="SSF47384">
    <property type="entry name" value="Homodimeric domain of signal transducing histidine kinase"/>
    <property type="match status" value="1"/>
</dbReference>
<evidence type="ECO:0000256" key="2">
    <source>
        <dbReference type="ARBA" id="ARBA00004236"/>
    </source>
</evidence>